<sequence>MALGVEIAEMGWHLSLRAQSRRALAMNSIWLREEDMGELGGNREGSQVPRNSLWDIVKKRGIARLLIHYWDLIWKGDRFFHVNGGRIH</sequence>
<evidence type="ECO:0000313" key="2">
    <source>
        <dbReference type="Proteomes" id="UP000239757"/>
    </source>
</evidence>
<dbReference type="OrthoDB" id="1750221at2759"/>
<dbReference type="Proteomes" id="UP000239757">
    <property type="component" value="Unassembled WGS sequence"/>
</dbReference>
<dbReference type="AlphaFoldDB" id="A0A2P5VTV8"/>
<reference evidence="1 2" key="1">
    <citation type="submission" date="2015-01" db="EMBL/GenBank/DDBJ databases">
        <title>Genome of allotetraploid Gossypium barbadense reveals genomic plasticity and fiber elongation in cotton evolution.</title>
        <authorList>
            <person name="Chen X."/>
            <person name="Liu X."/>
            <person name="Zhao B."/>
            <person name="Zheng H."/>
            <person name="Hu Y."/>
            <person name="Lu G."/>
            <person name="Yang C."/>
            <person name="Chen J."/>
            <person name="Shan C."/>
            <person name="Zhang L."/>
            <person name="Zhou Y."/>
            <person name="Wang L."/>
            <person name="Guo W."/>
            <person name="Bai Y."/>
            <person name="Ruan J."/>
            <person name="Shangguan X."/>
            <person name="Mao Y."/>
            <person name="Jiang J."/>
            <person name="Zhu Y."/>
            <person name="Lei J."/>
            <person name="Kang H."/>
            <person name="Chen S."/>
            <person name="He X."/>
            <person name="Wang R."/>
            <person name="Wang Y."/>
            <person name="Chen J."/>
            <person name="Wang L."/>
            <person name="Yu S."/>
            <person name="Wang B."/>
            <person name="Wei J."/>
            <person name="Song S."/>
            <person name="Lu X."/>
            <person name="Gao Z."/>
            <person name="Gu W."/>
            <person name="Deng X."/>
            <person name="Ma D."/>
            <person name="Wang S."/>
            <person name="Liang W."/>
            <person name="Fang L."/>
            <person name="Cai C."/>
            <person name="Zhu X."/>
            <person name="Zhou B."/>
            <person name="Zhang Y."/>
            <person name="Chen Z."/>
            <person name="Xu S."/>
            <person name="Zhu R."/>
            <person name="Wang S."/>
            <person name="Zhang T."/>
            <person name="Zhao G."/>
        </authorList>
    </citation>
    <scope>NUCLEOTIDE SEQUENCE [LARGE SCALE GENOMIC DNA]</scope>
    <source>
        <strain evidence="2">cv. Xinhai21</strain>
        <tissue evidence="1">Leaf</tissue>
    </source>
</reference>
<dbReference type="EMBL" id="KZ670929">
    <property type="protein sequence ID" value="PPR82274.1"/>
    <property type="molecule type" value="Genomic_DNA"/>
</dbReference>
<organism evidence="1 2">
    <name type="scientific">Gossypium barbadense</name>
    <name type="common">Sea Island cotton</name>
    <name type="synonym">Hibiscus barbadensis</name>
    <dbReference type="NCBI Taxonomy" id="3634"/>
    <lineage>
        <taxon>Eukaryota</taxon>
        <taxon>Viridiplantae</taxon>
        <taxon>Streptophyta</taxon>
        <taxon>Embryophyta</taxon>
        <taxon>Tracheophyta</taxon>
        <taxon>Spermatophyta</taxon>
        <taxon>Magnoliopsida</taxon>
        <taxon>eudicotyledons</taxon>
        <taxon>Gunneridae</taxon>
        <taxon>Pentapetalae</taxon>
        <taxon>rosids</taxon>
        <taxon>malvids</taxon>
        <taxon>Malvales</taxon>
        <taxon>Malvaceae</taxon>
        <taxon>Malvoideae</taxon>
        <taxon>Gossypium</taxon>
    </lineage>
</organism>
<accession>A0A2P5VTV8</accession>
<evidence type="ECO:0000313" key="1">
    <source>
        <dbReference type="EMBL" id="PPR82274.1"/>
    </source>
</evidence>
<gene>
    <name evidence="1" type="ORF">GOBAR_AA38441</name>
</gene>
<name>A0A2P5VTV8_GOSBA</name>
<protein>
    <submittedName>
        <fullName evidence="1">Uncharacterized protein</fullName>
    </submittedName>
</protein>
<proteinExistence type="predicted"/>